<evidence type="ECO:0000256" key="6">
    <source>
        <dbReference type="ARBA" id="ARBA00023237"/>
    </source>
</evidence>
<dbReference type="KEGG" id="bcae:A4V03_19495"/>
<dbReference type="AlphaFoldDB" id="A0A1C7H3J9"/>
<evidence type="ECO:0000313" key="8">
    <source>
        <dbReference type="EMBL" id="ANU59488.2"/>
    </source>
</evidence>
<keyword evidence="4" id="KW-0472">Membrane</keyword>
<dbReference type="Gene3D" id="2.60.40.2100">
    <property type="match status" value="1"/>
</dbReference>
<keyword evidence="5" id="KW-0564">Palmitate</keyword>
<organism evidence="8 9">
    <name type="scientific">Bacteroides caecimuris</name>
    <dbReference type="NCBI Taxonomy" id="1796613"/>
    <lineage>
        <taxon>Bacteria</taxon>
        <taxon>Pseudomonadati</taxon>
        <taxon>Bacteroidota</taxon>
        <taxon>Bacteroidia</taxon>
        <taxon>Bacteroidales</taxon>
        <taxon>Bacteroidaceae</taxon>
        <taxon>Bacteroides</taxon>
    </lineage>
</organism>
<keyword evidence="7" id="KW-0449">Lipoprotein</keyword>
<evidence type="ECO:0000256" key="3">
    <source>
        <dbReference type="ARBA" id="ARBA00022729"/>
    </source>
</evidence>
<dbReference type="OrthoDB" id="1099819at2"/>
<keyword evidence="3" id="KW-0732">Signal</keyword>
<dbReference type="GO" id="GO:0009279">
    <property type="term" value="C:cell outer membrane"/>
    <property type="evidence" value="ECO:0007669"/>
    <property type="project" value="UniProtKB-SubCell"/>
</dbReference>
<dbReference type="Proteomes" id="UP000092631">
    <property type="component" value="Chromosome"/>
</dbReference>
<gene>
    <name evidence="8" type="ORF">A4V03_19495</name>
</gene>
<evidence type="ECO:0000256" key="5">
    <source>
        <dbReference type="ARBA" id="ARBA00023139"/>
    </source>
</evidence>
<evidence type="ECO:0000313" key="9">
    <source>
        <dbReference type="Proteomes" id="UP000092631"/>
    </source>
</evidence>
<dbReference type="Pfam" id="PF08842">
    <property type="entry name" value="Mfa2"/>
    <property type="match status" value="1"/>
</dbReference>
<protein>
    <submittedName>
        <fullName evidence="8">Uncharacterized protein</fullName>
    </submittedName>
</protein>
<evidence type="ECO:0000256" key="4">
    <source>
        <dbReference type="ARBA" id="ARBA00023136"/>
    </source>
</evidence>
<proteinExistence type="inferred from homology"/>
<evidence type="ECO:0000256" key="2">
    <source>
        <dbReference type="ARBA" id="ARBA00007248"/>
    </source>
</evidence>
<dbReference type="InterPro" id="IPR014941">
    <property type="entry name" value="FimB/Mfa2/Mfa3"/>
</dbReference>
<dbReference type="Gene3D" id="2.60.40.2090">
    <property type="match status" value="1"/>
</dbReference>
<evidence type="ECO:0000256" key="7">
    <source>
        <dbReference type="ARBA" id="ARBA00023288"/>
    </source>
</evidence>
<keyword evidence="6" id="KW-0998">Cell outer membrane</keyword>
<dbReference type="EMBL" id="CP015401">
    <property type="protein sequence ID" value="ANU59488.2"/>
    <property type="molecule type" value="Genomic_DNA"/>
</dbReference>
<keyword evidence="9" id="KW-1185">Reference proteome</keyword>
<name>A0A1C7H3J9_9BACE</name>
<sequence>MTMLELRRIWHTCMLLGMIALGTASCDSAIYDDEGDCAVHYRVSFRYTKNMLRGDAFGPQVTRVHLYVFNKQGRLVTEQTTDRELTTDNNFFMEVSVVPGTYDLLAWCEGDSPIANATSFVIGGGGTPAAISDLGATLPLQGTAPNQYSDRDITRLYHGLATNVNFPDTYGIVDIAPIYLTRDTKHLSVLLQNMDGSAMERDEYTFAIEASNSAMDYRNNIISSTPFSYRPWSTELTSASFDQNDTEPEARTEKATRVQTEANGLLAELTTGRLIAGHHPKLVVRNADGKDVIRIDLIRYLLLVKSKYEGTNSDQNYLDCYDDYTMMFFIENGTWAKAKIYINNWRVVPPQDTEL</sequence>
<dbReference type="PROSITE" id="PS51257">
    <property type="entry name" value="PROKAR_LIPOPROTEIN"/>
    <property type="match status" value="1"/>
</dbReference>
<dbReference type="GeneID" id="82189316"/>
<reference evidence="9" key="1">
    <citation type="submission" date="2016-04" db="EMBL/GenBank/DDBJ databases">
        <title>Complete Genome Sequences of Twelve Strains of a Stable Defined Moderately Diverse Mouse Microbiota 2 (sDMDMm2).</title>
        <authorList>
            <person name="Uchimura Y."/>
            <person name="Wyss M."/>
            <person name="Brugiroux S."/>
            <person name="Limenitakis J.P."/>
            <person name="Stecher B."/>
            <person name="McCoy K.D."/>
            <person name="Macpherson A.J."/>
        </authorList>
    </citation>
    <scope>NUCLEOTIDE SEQUENCE [LARGE SCALE GENOMIC DNA]</scope>
    <source>
        <strain evidence="9">I48</strain>
    </source>
</reference>
<accession>A0A1C7H3J9</accession>
<dbReference type="RefSeq" id="WP_084081187.1">
    <property type="nucleotide sequence ID" value="NZ_CAPDLJ010000044.1"/>
</dbReference>
<evidence type="ECO:0000256" key="1">
    <source>
        <dbReference type="ARBA" id="ARBA00004442"/>
    </source>
</evidence>
<comment type="subcellular location">
    <subcellularLocation>
        <location evidence="1">Cell outer membrane</location>
    </subcellularLocation>
</comment>
<comment type="similarity">
    <text evidence="2">Belongs to the bacteroidetes fimbrillin superfamily. FimB/Mfa2 family.</text>
</comment>